<protein>
    <submittedName>
        <fullName evidence="1">Uncharacterized protein</fullName>
    </submittedName>
</protein>
<sequence>MTTKSVDQLQTGLDLYLLNGYVESNSFNDPNDDTLEYLGMLLMEDQPAALKYCQRFLQLSQVNDELKSAALDYLLLSSEWRFAYQYLYSQAEILSIPELEKTFFYFYCDKNEATPYPVPEGLFTKLLARFEVVKDEPDAYFYHLHEAYNDFVKTLSDTPN</sequence>
<dbReference type="CDD" id="cd20696">
    <property type="entry name" value="CdiI_Ecoli3006-like"/>
    <property type="match status" value="1"/>
</dbReference>
<proteinExistence type="predicted"/>
<evidence type="ECO:0000313" key="2">
    <source>
        <dbReference type="Proteomes" id="UP001149314"/>
    </source>
</evidence>
<name>A0A9X3YBC0_9ENTR</name>
<evidence type="ECO:0000313" key="1">
    <source>
        <dbReference type="EMBL" id="MDC6639740.1"/>
    </source>
</evidence>
<accession>A0A9X3YBC0</accession>
<dbReference type="Proteomes" id="UP001149314">
    <property type="component" value="Unassembled WGS sequence"/>
</dbReference>
<dbReference type="RefSeq" id="WP_164530001.1">
    <property type="nucleotide sequence ID" value="NZ_CP043398.1"/>
</dbReference>
<comment type="caution">
    <text evidence="1">The sequence shown here is derived from an EMBL/GenBank/DDBJ whole genome shotgun (WGS) entry which is preliminary data.</text>
</comment>
<organism evidence="1 2">
    <name type="scientific">Leclercia adecarboxylata</name>
    <dbReference type="NCBI Taxonomy" id="83655"/>
    <lineage>
        <taxon>Bacteria</taxon>
        <taxon>Pseudomonadati</taxon>
        <taxon>Pseudomonadota</taxon>
        <taxon>Gammaproteobacteria</taxon>
        <taxon>Enterobacterales</taxon>
        <taxon>Enterobacteriaceae</taxon>
        <taxon>Leclercia</taxon>
    </lineage>
</organism>
<dbReference type="EMBL" id="JAOURS010000017">
    <property type="protein sequence ID" value="MDC6639740.1"/>
    <property type="molecule type" value="Genomic_DNA"/>
</dbReference>
<dbReference type="AlphaFoldDB" id="A0A9X3YBC0"/>
<gene>
    <name evidence="1" type="ORF">OEZ79_15975</name>
</gene>
<reference evidence="1" key="1">
    <citation type="journal article" date="2023" name="Genes Genomics">
        <title>Genomic insights of Leclercia adecarboxylata strains linked to an outbreak in public hospitals in Mexico.</title>
        <authorList>
            <person name="Barrios-Villa E."/>
            <person name="Pacheco-Flores B."/>
            <person name="Lozano-Zarain P."/>
            <person name="Del Campo-Ortega R."/>
            <person name="de Jesus Ascencio-Montiel I."/>
            <person name="Gonzalez-Leon M."/>
            <person name="Camorlinga-Ponce M."/>
            <person name="Gaytan Cervantes F.J."/>
            <person name="Gonzalez Torres C."/>
            <person name="Aguilar E."/>
            <person name="Gonzalez Ibarra J."/>
            <person name="Torres Lopez F.J."/>
            <person name="Rosas-Vargas H."/>
            <person name="Gonzalez-Bonilla C.R."/>
            <person name="Del Carmen Rocha-Gracia R."/>
        </authorList>
    </citation>
    <scope>NUCLEOTIDE SEQUENCE</scope>
    <source>
        <strain evidence="1">Lac40</strain>
    </source>
</reference>